<dbReference type="EMBL" id="PQ015379">
    <property type="protein sequence ID" value="XDJ14963.1"/>
    <property type="molecule type" value="Genomic_DNA"/>
</dbReference>
<name>A0AB39CDH1_9VIRU</name>
<accession>A0AB39CDH1</accession>
<reference evidence="1" key="1">
    <citation type="submission" date="2024-07" db="EMBL/GenBank/DDBJ databases">
        <authorList>
            <person name="Bringhurst R.M."/>
            <person name="Homer T.E."/>
        </authorList>
    </citation>
    <scope>NUCLEOTIDE SEQUENCE</scope>
</reference>
<sequence length="636" mass="71190">MKPKTDMKNEPITFATLYRASKYKSDGTFCQALSKLGADKLDAYDFYISGEPRKILDIEASDLDALQSLVSVGTDVYGLYTRALIAFNLSKEGANTLKELRARFRSRTVKSWLDQHQTPSAQTLAVLRDEFGIDVLANSVVDTPAFAARVANEKTQAKTVKDTTAVETEVPAVNEKQPKQQKVQGKKPAVKKAAYTLADVWTEHHSDLANYCAATFRSNEIPTYTELADGDIGAVIAFSPEMLIAMQDKHPKQDIEKLYRRALVKNGMANLDHKEIAVVTDLYGSREIESWTLGTAVPDDDQLEEMAERGIYLVQYSVLDIDEDYQPAIQAKPRGAYVEGDEIFDHFDKRDLDRVVHLSDDYTKISDAGYDDQEYGLLVKTPAFRAMMELWPASFRHGYVEDTDQEPRWWTLQTECFKARVSDVRAEIEVASGAGGYTMWARVENLEEAVAHVFSYFDVLSSDQLGEILHDQLGFENEHVAGVEFDVAAKSNFTPDAFFDSEYHNEIQIRGNGQWLNAKTFLLLAAQTVRGVVFDQASTYDRYEAYDVHVGENAVHAMYFNNRAPDAVQEGPRKGAASAHEHELLLAKGLGAQLHKHGVYVAGNVMQLPLSVEAQAMFHANNTEAVHKFMDAITFI</sequence>
<evidence type="ECO:0000313" key="1">
    <source>
        <dbReference type="EMBL" id="XDJ14963.1"/>
    </source>
</evidence>
<organism evidence="1">
    <name type="scientific">Pseudomonas phage HRDY3</name>
    <dbReference type="NCBI Taxonomy" id="3236930"/>
    <lineage>
        <taxon>Viruses</taxon>
    </lineage>
</organism>
<evidence type="ECO:0008006" key="2">
    <source>
        <dbReference type="Google" id="ProtNLM"/>
    </source>
</evidence>
<proteinExistence type="predicted"/>
<protein>
    <recommendedName>
        <fullName evidence="2">DNA polymerase</fullName>
    </recommendedName>
</protein>